<feature type="chain" id="PRO_5020781959" evidence="1">
    <location>
        <begin position="22"/>
        <end position="116"/>
    </location>
</feature>
<accession>A0A4S3LZF0</accession>
<name>A0A4S3LZF0_9FLAO</name>
<evidence type="ECO:0000313" key="3">
    <source>
        <dbReference type="Proteomes" id="UP000305939"/>
    </source>
</evidence>
<dbReference type="OrthoDB" id="980695at2"/>
<dbReference type="Proteomes" id="UP000305939">
    <property type="component" value="Unassembled WGS sequence"/>
</dbReference>
<keyword evidence="3" id="KW-1185">Reference proteome</keyword>
<comment type="caution">
    <text evidence="2">The sequence shown here is derived from an EMBL/GenBank/DDBJ whole genome shotgun (WGS) entry which is preliminary data.</text>
</comment>
<protein>
    <submittedName>
        <fullName evidence="2">Uncharacterized protein</fullName>
    </submittedName>
</protein>
<gene>
    <name evidence="2" type="ORF">E7Z59_12040</name>
</gene>
<proteinExistence type="predicted"/>
<dbReference type="PROSITE" id="PS51257">
    <property type="entry name" value="PROKAR_LIPOPROTEIN"/>
    <property type="match status" value="1"/>
</dbReference>
<keyword evidence="1" id="KW-0732">Signal</keyword>
<evidence type="ECO:0000313" key="2">
    <source>
        <dbReference type="EMBL" id="THD66521.1"/>
    </source>
</evidence>
<reference evidence="2 3" key="1">
    <citation type="submission" date="2019-04" db="EMBL/GenBank/DDBJ databases">
        <title>Draft genome sequence of Robertkochia marina CC-AMO-30D.</title>
        <authorList>
            <person name="Hameed A."/>
            <person name="Lin S.-Y."/>
            <person name="Shahina M."/>
            <person name="Lai W.-A."/>
            <person name="Young C.-C."/>
        </authorList>
    </citation>
    <scope>NUCLEOTIDE SEQUENCE [LARGE SCALE GENOMIC DNA]</scope>
    <source>
        <strain evidence="2 3">CC-AMO-30D</strain>
    </source>
</reference>
<dbReference type="RefSeq" id="WP_136336593.1">
    <property type="nucleotide sequence ID" value="NZ_QXMP01000003.1"/>
</dbReference>
<dbReference type="EMBL" id="SSMC01000003">
    <property type="protein sequence ID" value="THD66521.1"/>
    <property type="molecule type" value="Genomic_DNA"/>
</dbReference>
<feature type="signal peptide" evidence="1">
    <location>
        <begin position="1"/>
        <end position="21"/>
    </location>
</feature>
<dbReference type="AlphaFoldDB" id="A0A4S3LZF0"/>
<organism evidence="2 3">
    <name type="scientific">Robertkochia marina</name>
    <dbReference type="NCBI Taxonomy" id="1227945"/>
    <lineage>
        <taxon>Bacteria</taxon>
        <taxon>Pseudomonadati</taxon>
        <taxon>Bacteroidota</taxon>
        <taxon>Flavobacteriia</taxon>
        <taxon>Flavobacteriales</taxon>
        <taxon>Flavobacteriaceae</taxon>
        <taxon>Robertkochia</taxon>
    </lineage>
</organism>
<sequence>MKVFLPTLLFLLVLTSCGSSDSIFELDPQQSMLMTGKGPGQDAAINPYTNEKSIAVVTNLGDTIFNVRIQQDGEILNETSLLPGVTREFTLDPKHELYLDSEQKSRSKVTFKKFKE</sequence>
<evidence type="ECO:0000256" key="1">
    <source>
        <dbReference type="SAM" id="SignalP"/>
    </source>
</evidence>